<keyword evidence="3" id="KW-1185">Reference proteome</keyword>
<accession>A0A2H3E6D8</accession>
<feature type="region of interest" description="Disordered" evidence="1">
    <location>
        <begin position="180"/>
        <end position="199"/>
    </location>
</feature>
<name>A0A2H3E6D8_ARMGA</name>
<feature type="region of interest" description="Disordered" evidence="1">
    <location>
        <begin position="25"/>
        <end position="51"/>
    </location>
</feature>
<gene>
    <name evidence="2" type="ORF">ARMGADRAFT_1145033</name>
</gene>
<evidence type="ECO:0000313" key="3">
    <source>
        <dbReference type="Proteomes" id="UP000217790"/>
    </source>
</evidence>
<sequence>MKFRTIGLFLLLGNGADVRRGGEHLSVTGDAPTTELAPESTGRQAEGFAEDSQLSALDARPRGNWRKSECILGKYIPERVTWRESRGCRERIELRLGPQSRNVGIDEISLNGILHYSGNQNVYLGWGERRISAGEAIDEDGHGDRRYQYKPGIADSDEHRQSTRTTSEERCAIRQHAYVEHTPKPGLPANVPHVSRGVT</sequence>
<dbReference type="AlphaFoldDB" id="A0A2H3E6D8"/>
<dbReference type="EMBL" id="KZ293652">
    <property type="protein sequence ID" value="PBK95226.1"/>
    <property type="molecule type" value="Genomic_DNA"/>
</dbReference>
<evidence type="ECO:0000313" key="2">
    <source>
        <dbReference type="EMBL" id="PBK95226.1"/>
    </source>
</evidence>
<organism evidence="2 3">
    <name type="scientific">Armillaria gallica</name>
    <name type="common">Bulbous honey fungus</name>
    <name type="synonym">Armillaria bulbosa</name>
    <dbReference type="NCBI Taxonomy" id="47427"/>
    <lineage>
        <taxon>Eukaryota</taxon>
        <taxon>Fungi</taxon>
        <taxon>Dikarya</taxon>
        <taxon>Basidiomycota</taxon>
        <taxon>Agaricomycotina</taxon>
        <taxon>Agaricomycetes</taxon>
        <taxon>Agaricomycetidae</taxon>
        <taxon>Agaricales</taxon>
        <taxon>Marasmiineae</taxon>
        <taxon>Physalacriaceae</taxon>
        <taxon>Armillaria</taxon>
    </lineage>
</organism>
<proteinExistence type="predicted"/>
<evidence type="ECO:0000256" key="1">
    <source>
        <dbReference type="SAM" id="MobiDB-lite"/>
    </source>
</evidence>
<dbReference type="Proteomes" id="UP000217790">
    <property type="component" value="Unassembled WGS sequence"/>
</dbReference>
<feature type="compositionally biased region" description="Basic and acidic residues" evidence="1">
    <location>
        <begin position="156"/>
        <end position="169"/>
    </location>
</feature>
<feature type="region of interest" description="Disordered" evidence="1">
    <location>
        <begin position="137"/>
        <end position="169"/>
    </location>
</feature>
<reference evidence="3" key="1">
    <citation type="journal article" date="2017" name="Nat. Ecol. Evol.">
        <title>Genome expansion and lineage-specific genetic innovations in the forest pathogenic fungi Armillaria.</title>
        <authorList>
            <person name="Sipos G."/>
            <person name="Prasanna A.N."/>
            <person name="Walter M.C."/>
            <person name="O'Connor E."/>
            <person name="Balint B."/>
            <person name="Krizsan K."/>
            <person name="Kiss B."/>
            <person name="Hess J."/>
            <person name="Varga T."/>
            <person name="Slot J."/>
            <person name="Riley R."/>
            <person name="Boka B."/>
            <person name="Rigling D."/>
            <person name="Barry K."/>
            <person name="Lee J."/>
            <person name="Mihaltcheva S."/>
            <person name="LaButti K."/>
            <person name="Lipzen A."/>
            <person name="Waldron R."/>
            <person name="Moloney N.M."/>
            <person name="Sperisen C."/>
            <person name="Kredics L."/>
            <person name="Vagvoelgyi C."/>
            <person name="Patrignani A."/>
            <person name="Fitzpatrick D."/>
            <person name="Nagy I."/>
            <person name="Doyle S."/>
            <person name="Anderson J.B."/>
            <person name="Grigoriev I.V."/>
            <person name="Gueldener U."/>
            <person name="Muensterkoetter M."/>
            <person name="Nagy L.G."/>
        </authorList>
    </citation>
    <scope>NUCLEOTIDE SEQUENCE [LARGE SCALE GENOMIC DNA]</scope>
    <source>
        <strain evidence="3">Ar21-2</strain>
    </source>
</reference>
<dbReference type="InParanoid" id="A0A2H3E6D8"/>
<protein>
    <submittedName>
        <fullName evidence="2">Uncharacterized protein</fullName>
    </submittedName>
</protein>